<keyword evidence="2" id="KW-1185">Reference proteome</keyword>
<evidence type="ECO:0000313" key="1">
    <source>
        <dbReference type="EMBL" id="GIY68285.1"/>
    </source>
</evidence>
<sequence>MRNCFPTPGHPIVRATSSTVLNNHQKVWVLCQCLLKRTCGATPHTLAAPQSITKFKRTKLERKILVKIEGGMKYL</sequence>
<comment type="caution">
    <text evidence="1">The sequence shown here is derived from an EMBL/GenBank/DDBJ whole genome shotgun (WGS) entry which is preliminary data.</text>
</comment>
<dbReference type="AlphaFoldDB" id="A0AAV4VE98"/>
<gene>
    <name evidence="1" type="ORF">CEXT_141581</name>
</gene>
<reference evidence="1 2" key="1">
    <citation type="submission" date="2021-06" db="EMBL/GenBank/DDBJ databases">
        <title>Caerostris extrusa draft genome.</title>
        <authorList>
            <person name="Kono N."/>
            <person name="Arakawa K."/>
        </authorList>
    </citation>
    <scope>NUCLEOTIDE SEQUENCE [LARGE SCALE GENOMIC DNA]</scope>
</reference>
<organism evidence="1 2">
    <name type="scientific">Caerostris extrusa</name>
    <name type="common">Bark spider</name>
    <name type="synonym">Caerostris bankana</name>
    <dbReference type="NCBI Taxonomy" id="172846"/>
    <lineage>
        <taxon>Eukaryota</taxon>
        <taxon>Metazoa</taxon>
        <taxon>Ecdysozoa</taxon>
        <taxon>Arthropoda</taxon>
        <taxon>Chelicerata</taxon>
        <taxon>Arachnida</taxon>
        <taxon>Araneae</taxon>
        <taxon>Araneomorphae</taxon>
        <taxon>Entelegynae</taxon>
        <taxon>Araneoidea</taxon>
        <taxon>Araneidae</taxon>
        <taxon>Caerostris</taxon>
    </lineage>
</organism>
<dbReference type="Proteomes" id="UP001054945">
    <property type="component" value="Unassembled WGS sequence"/>
</dbReference>
<dbReference type="EMBL" id="BPLR01014358">
    <property type="protein sequence ID" value="GIY68285.1"/>
    <property type="molecule type" value="Genomic_DNA"/>
</dbReference>
<protein>
    <submittedName>
        <fullName evidence="1">Uncharacterized protein</fullName>
    </submittedName>
</protein>
<accession>A0AAV4VE98</accession>
<proteinExistence type="predicted"/>
<name>A0AAV4VE98_CAEEX</name>
<evidence type="ECO:0000313" key="2">
    <source>
        <dbReference type="Proteomes" id="UP001054945"/>
    </source>
</evidence>